<dbReference type="InterPro" id="IPR015946">
    <property type="entry name" value="KH_dom-like_a/b"/>
</dbReference>
<organism evidence="3 5">
    <name type="scientific">Aquisalinus luteolus</name>
    <dbReference type="NCBI Taxonomy" id="1566827"/>
    <lineage>
        <taxon>Bacteria</taxon>
        <taxon>Pseudomonadati</taxon>
        <taxon>Pseudomonadota</taxon>
        <taxon>Alphaproteobacteria</taxon>
        <taxon>Parvularculales</taxon>
        <taxon>Parvularculaceae</taxon>
        <taxon>Aquisalinus</taxon>
    </lineage>
</organism>
<evidence type="ECO:0000256" key="2">
    <source>
        <dbReference type="HAMAP-Rule" id="MF_00003"/>
    </source>
</evidence>
<dbReference type="GO" id="GO:0043024">
    <property type="term" value="F:ribosomal small subunit binding"/>
    <property type="evidence" value="ECO:0007669"/>
    <property type="project" value="TreeGrafter"/>
</dbReference>
<dbReference type="Gene3D" id="3.30.300.20">
    <property type="match status" value="1"/>
</dbReference>
<keyword evidence="2" id="KW-0963">Cytoplasm</keyword>
<dbReference type="GO" id="GO:0005829">
    <property type="term" value="C:cytosol"/>
    <property type="evidence" value="ECO:0007669"/>
    <property type="project" value="TreeGrafter"/>
</dbReference>
<comment type="subcellular location">
    <subcellularLocation>
        <location evidence="2">Cytoplasm</location>
    </subcellularLocation>
</comment>
<dbReference type="HAMAP" id="MF_00003">
    <property type="entry name" value="RbfA"/>
    <property type="match status" value="1"/>
</dbReference>
<dbReference type="AlphaFoldDB" id="A0A8J3A457"/>
<dbReference type="NCBIfam" id="NF001802">
    <property type="entry name" value="PRK00521.2-5"/>
    <property type="match status" value="1"/>
</dbReference>
<dbReference type="PANTHER" id="PTHR33515:SF1">
    <property type="entry name" value="RIBOSOME-BINDING FACTOR A, CHLOROPLASTIC-RELATED"/>
    <property type="match status" value="1"/>
</dbReference>
<comment type="similarity">
    <text evidence="2">Belongs to the RbfA family.</text>
</comment>
<comment type="caution">
    <text evidence="3">The sequence shown here is derived from an EMBL/GenBank/DDBJ whole genome shotgun (WGS) entry which is preliminary data.</text>
</comment>
<evidence type="ECO:0000313" key="6">
    <source>
        <dbReference type="Proteomes" id="UP000818603"/>
    </source>
</evidence>
<name>A0A8J3A457_9PROT</name>
<protein>
    <recommendedName>
        <fullName evidence="2">Ribosome-binding factor A</fullName>
    </recommendedName>
</protein>
<evidence type="ECO:0000313" key="3">
    <source>
        <dbReference type="EMBL" id="GGH98141.1"/>
    </source>
</evidence>
<accession>A0A8J3A457</accession>
<reference evidence="4 6" key="2">
    <citation type="submission" date="2020-02" db="EMBL/GenBank/DDBJ databases">
        <title>Genome sequence of Parvularcula flava strain NH6-79.</title>
        <authorList>
            <person name="Abdul Karim M.H."/>
            <person name="Lam M.Q."/>
            <person name="Chen S.J."/>
            <person name="Yahya A."/>
            <person name="Shahir S."/>
            <person name="Shamsir M.S."/>
            <person name="Chong C.S."/>
        </authorList>
    </citation>
    <scope>NUCLEOTIDE SEQUENCE [LARGE SCALE GENOMIC DNA]</scope>
    <source>
        <strain evidence="4 6">NH6-79</strain>
    </source>
</reference>
<comment type="subunit">
    <text evidence="2">Monomer. Binds 30S ribosomal subunits, but not 50S ribosomal subunits or 70S ribosomes.</text>
</comment>
<reference evidence="3" key="3">
    <citation type="submission" date="2020-09" db="EMBL/GenBank/DDBJ databases">
        <authorList>
            <person name="Sun Q."/>
            <person name="Zhou Y."/>
        </authorList>
    </citation>
    <scope>NUCLEOTIDE SEQUENCE</scope>
    <source>
        <strain evidence="3">CGMCC 1.14984</strain>
    </source>
</reference>
<comment type="function">
    <text evidence="2">One of several proteins that assist in the late maturation steps of the functional core of the 30S ribosomal subunit. Associates with free 30S ribosomal subunits (but not with 30S subunits that are part of 70S ribosomes or polysomes). Required for efficient processing of 16S rRNA. May interact with the 5'-terminal helix region of 16S rRNA.</text>
</comment>
<dbReference type="EMBL" id="BMGZ01000002">
    <property type="protein sequence ID" value="GGH98141.1"/>
    <property type="molecule type" value="Genomic_DNA"/>
</dbReference>
<dbReference type="EMBL" id="VCJR02000002">
    <property type="protein sequence ID" value="NHK28327.1"/>
    <property type="molecule type" value="Genomic_DNA"/>
</dbReference>
<evidence type="ECO:0000313" key="5">
    <source>
        <dbReference type="Proteomes" id="UP000621856"/>
    </source>
</evidence>
<dbReference type="PANTHER" id="PTHR33515">
    <property type="entry name" value="RIBOSOME-BINDING FACTOR A, CHLOROPLASTIC-RELATED"/>
    <property type="match status" value="1"/>
</dbReference>
<gene>
    <name evidence="2 3" type="primary">rbfA</name>
    <name evidence="4" type="ORF">FF098_010460</name>
    <name evidence="3" type="ORF">GCM10011355_21030</name>
</gene>
<reference evidence="3" key="1">
    <citation type="journal article" date="2014" name="Int. J. Syst. Evol. Microbiol.">
        <title>Complete genome sequence of Corynebacterium casei LMG S-19264T (=DSM 44701T), isolated from a smear-ripened cheese.</title>
        <authorList>
            <consortium name="US DOE Joint Genome Institute (JGI-PGF)"/>
            <person name="Walter F."/>
            <person name="Albersmeier A."/>
            <person name="Kalinowski J."/>
            <person name="Ruckert C."/>
        </authorList>
    </citation>
    <scope>NUCLEOTIDE SEQUENCE</scope>
    <source>
        <strain evidence="3">CGMCC 1.14984</strain>
    </source>
</reference>
<dbReference type="GO" id="GO:0030490">
    <property type="term" value="P:maturation of SSU-rRNA"/>
    <property type="evidence" value="ECO:0007669"/>
    <property type="project" value="UniProtKB-UniRule"/>
</dbReference>
<dbReference type="Pfam" id="PF02033">
    <property type="entry name" value="RBFA"/>
    <property type="match status" value="1"/>
</dbReference>
<dbReference type="PROSITE" id="PS01319">
    <property type="entry name" value="RBFA"/>
    <property type="match status" value="1"/>
</dbReference>
<keyword evidence="1 2" id="KW-0690">Ribosome biogenesis</keyword>
<dbReference type="InterPro" id="IPR023799">
    <property type="entry name" value="RbfA_dom_sf"/>
</dbReference>
<dbReference type="Proteomes" id="UP000621856">
    <property type="component" value="Unassembled WGS sequence"/>
</dbReference>
<sequence length="139" mass="15594">MAKRFSSDRGPSQRQLRAGELIRHALVEILQREELREPELQGVSVTVTEVRAAPDLKQATVFCTALGGALADDRRGPAVVASLNKAAPHMRGELGKRIDMKFTPQLTFRYDDSFDTARHIDQLLSRPEVRRDLPSQDDD</sequence>
<dbReference type="InterPro" id="IPR000238">
    <property type="entry name" value="RbfA"/>
</dbReference>
<dbReference type="NCBIfam" id="TIGR00082">
    <property type="entry name" value="rbfA"/>
    <property type="match status" value="1"/>
</dbReference>
<evidence type="ECO:0000256" key="1">
    <source>
        <dbReference type="ARBA" id="ARBA00022517"/>
    </source>
</evidence>
<proteinExistence type="inferred from homology"/>
<dbReference type="RefSeq" id="WP_155140235.1">
    <property type="nucleotide sequence ID" value="NZ_BMGZ01000002.1"/>
</dbReference>
<keyword evidence="6" id="KW-1185">Reference proteome</keyword>
<dbReference type="Proteomes" id="UP000818603">
    <property type="component" value="Unassembled WGS sequence"/>
</dbReference>
<dbReference type="SUPFAM" id="SSF89919">
    <property type="entry name" value="Ribosome-binding factor A, RbfA"/>
    <property type="match status" value="1"/>
</dbReference>
<evidence type="ECO:0000313" key="4">
    <source>
        <dbReference type="EMBL" id="NHK28327.1"/>
    </source>
</evidence>
<dbReference type="InterPro" id="IPR020053">
    <property type="entry name" value="Ribosome-bd_factorA_CS"/>
</dbReference>